<reference evidence="8 9" key="1">
    <citation type="journal article" date="2008" name="Nature">
        <title>The Phaeodactylum genome reveals the evolutionary history of diatom genomes.</title>
        <authorList>
            <person name="Bowler C."/>
            <person name="Allen A.E."/>
            <person name="Badger J.H."/>
            <person name="Grimwood J."/>
            <person name="Jabbari K."/>
            <person name="Kuo A."/>
            <person name="Maheswari U."/>
            <person name="Martens C."/>
            <person name="Maumus F."/>
            <person name="Otillar R.P."/>
            <person name="Rayko E."/>
            <person name="Salamov A."/>
            <person name="Vandepoele K."/>
            <person name="Beszteri B."/>
            <person name="Gruber A."/>
            <person name="Heijde M."/>
            <person name="Katinka M."/>
            <person name="Mock T."/>
            <person name="Valentin K."/>
            <person name="Verret F."/>
            <person name="Berges J.A."/>
            <person name="Brownlee C."/>
            <person name="Cadoret J.P."/>
            <person name="Chiovitti A."/>
            <person name="Choi C.J."/>
            <person name="Coesel S."/>
            <person name="De Martino A."/>
            <person name="Detter J.C."/>
            <person name="Durkin C."/>
            <person name="Falciatore A."/>
            <person name="Fournet J."/>
            <person name="Haruta M."/>
            <person name="Huysman M.J."/>
            <person name="Jenkins B.D."/>
            <person name="Jiroutova K."/>
            <person name="Jorgensen R.E."/>
            <person name="Joubert Y."/>
            <person name="Kaplan A."/>
            <person name="Kroger N."/>
            <person name="Kroth P.G."/>
            <person name="La Roche J."/>
            <person name="Lindquist E."/>
            <person name="Lommer M."/>
            <person name="Martin-Jezequel V."/>
            <person name="Lopez P.J."/>
            <person name="Lucas S."/>
            <person name="Mangogna M."/>
            <person name="McGinnis K."/>
            <person name="Medlin L.K."/>
            <person name="Montsant A."/>
            <person name="Oudot-Le Secq M.P."/>
            <person name="Napoli C."/>
            <person name="Obornik M."/>
            <person name="Parker M.S."/>
            <person name="Petit J.L."/>
            <person name="Porcel B.M."/>
            <person name="Poulsen N."/>
            <person name="Robison M."/>
            <person name="Rychlewski L."/>
            <person name="Rynearson T.A."/>
            <person name="Schmutz J."/>
            <person name="Shapiro H."/>
            <person name="Siaut M."/>
            <person name="Stanley M."/>
            <person name="Sussman M.R."/>
            <person name="Taylor A.R."/>
            <person name="Vardi A."/>
            <person name="von Dassow P."/>
            <person name="Vyverman W."/>
            <person name="Willis A."/>
            <person name="Wyrwicz L.S."/>
            <person name="Rokhsar D.S."/>
            <person name="Weissenbach J."/>
            <person name="Armbrust E.V."/>
            <person name="Green B.R."/>
            <person name="Van de Peer Y."/>
            <person name="Grigoriev I.V."/>
        </authorList>
    </citation>
    <scope>NUCLEOTIDE SEQUENCE [LARGE SCALE GENOMIC DNA]</scope>
    <source>
        <strain evidence="8 9">CCAP 1055/1</strain>
    </source>
</reference>
<evidence type="ECO:0000313" key="8">
    <source>
        <dbReference type="EMBL" id="EEC46858.1"/>
    </source>
</evidence>
<dbReference type="GeneID" id="7202616"/>
<dbReference type="AlphaFoldDB" id="B7G3N3"/>
<proteinExistence type="predicted"/>
<protein>
    <submittedName>
        <fullName evidence="8">Uncharacterized protein</fullName>
    </submittedName>
</protein>
<dbReference type="KEGG" id="pti:PHATRDRAFT_47517"/>
<evidence type="ECO:0000256" key="2">
    <source>
        <dbReference type="ARBA" id="ARBA00022692"/>
    </source>
</evidence>
<dbReference type="GO" id="GO:0016020">
    <property type="term" value="C:membrane"/>
    <property type="evidence" value="ECO:0007669"/>
    <property type="project" value="UniProtKB-SubCell"/>
</dbReference>
<dbReference type="RefSeq" id="XP_002181644.1">
    <property type="nucleotide sequence ID" value="XM_002181608.1"/>
</dbReference>
<keyword evidence="3" id="KW-0735">Signal-anchor</keyword>
<dbReference type="PANTHER" id="PTHR12270">
    <property type="entry name" value="GLYCOSYLTRANSFERASE-RELATED"/>
    <property type="match status" value="1"/>
</dbReference>
<evidence type="ECO:0000256" key="7">
    <source>
        <dbReference type="SAM" id="Phobius"/>
    </source>
</evidence>
<dbReference type="InParanoid" id="B7G3N3"/>
<organism evidence="8 9">
    <name type="scientific">Phaeodactylum tricornutum (strain CCAP 1055/1)</name>
    <dbReference type="NCBI Taxonomy" id="556484"/>
    <lineage>
        <taxon>Eukaryota</taxon>
        <taxon>Sar</taxon>
        <taxon>Stramenopiles</taxon>
        <taxon>Ochrophyta</taxon>
        <taxon>Bacillariophyta</taxon>
        <taxon>Bacillariophyceae</taxon>
        <taxon>Bacillariophycidae</taxon>
        <taxon>Naviculales</taxon>
        <taxon>Phaeodactylaceae</taxon>
        <taxon>Phaeodactylum</taxon>
    </lineage>
</organism>
<dbReference type="GO" id="GO:0015020">
    <property type="term" value="F:glucuronosyltransferase activity"/>
    <property type="evidence" value="ECO:0007669"/>
    <property type="project" value="TreeGrafter"/>
</dbReference>
<keyword evidence="2 7" id="KW-0812">Transmembrane</keyword>
<dbReference type="GO" id="GO:0042285">
    <property type="term" value="F:xylosyltransferase activity"/>
    <property type="evidence" value="ECO:0007669"/>
    <property type="project" value="TreeGrafter"/>
</dbReference>
<evidence type="ECO:0000256" key="6">
    <source>
        <dbReference type="ARBA" id="ARBA00023180"/>
    </source>
</evidence>
<feature type="transmembrane region" description="Helical" evidence="7">
    <location>
        <begin position="30"/>
        <end position="50"/>
    </location>
</feature>
<dbReference type="InterPro" id="IPR051292">
    <property type="entry name" value="Xyl/GlcA_transferase"/>
</dbReference>
<dbReference type="EMBL" id="CM000615">
    <property type="protein sequence ID" value="EEC46858.1"/>
    <property type="molecule type" value="Genomic_DNA"/>
</dbReference>
<dbReference type="PaxDb" id="2850-Phatr47517"/>
<reference evidence="9" key="2">
    <citation type="submission" date="2008-08" db="EMBL/GenBank/DDBJ databases">
        <authorList>
            <consortium name="Diatom Consortium"/>
            <person name="Grigoriev I."/>
            <person name="Grimwood J."/>
            <person name="Kuo A."/>
            <person name="Otillar R.P."/>
            <person name="Salamov A."/>
            <person name="Detter J.C."/>
            <person name="Lindquist E."/>
            <person name="Shapiro H."/>
            <person name="Lucas S."/>
            <person name="Glavina del Rio T."/>
            <person name="Pitluck S."/>
            <person name="Rokhsar D."/>
            <person name="Bowler C."/>
        </authorList>
    </citation>
    <scope>GENOME REANNOTATION</scope>
    <source>
        <strain evidence="9">CCAP 1055/1</strain>
    </source>
</reference>
<keyword evidence="6" id="KW-0325">Glycoprotein</keyword>
<evidence type="ECO:0000256" key="3">
    <source>
        <dbReference type="ARBA" id="ARBA00022968"/>
    </source>
</evidence>
<gene>
    <name evidence="8" type="ORF">PHATRDRAFT_47517</name>
</gene>
<keyword evidence="5 7" id="KW-0472">Membrane</keyword>
<dbReference type="OrthoDB" id="205012at2759"/>
<dbReference type="Pfam" id="PF13896">
    <property type="entry name" value="Glyco_transf_49"/>
    <property type="match status" value="1"/>
</dbReference>
<sequence>MTAWHSSSKRGLFVGSPPFKQISTLQWSRLFLVVWALFMAATAAVFHYQVAVFTVLPDSTLRATTFVTNNSHEDEGYQKYDFKVQSQMAPTCSPLKAQDIDFTLVTQLSPDRLKLMKLHCERWGNHPISLAVAAAMDPEIILSTLSEYGCNTEMITVSLLNLYQTLHLHRETLSGDHLNALVVPAFELSKVCDPKRAPCAAHNLAKLPKTKDALLKLYETVRLPKLHVAQFNRDTNFHGHSSTRYTDWITQPARQLLHIECVTSDRYEPYIVVRHCQSLPPFQEAFVGFGQNKITWIQQVLRMGYKFYQIGEGFVIHLPHVKSPASQKWYADKRKFMRDITKLKVQKIGKAFRFWMRNEVPDNTQVSVCSQGQQLPG</sequence>
<dbReference type="eggNOG" id="KOG3765">
    <property type="taxonomic scope" value="Eukaryota"/>
</dbReference>
<evidence type="ECO:0000256" key="1">
    <source>
        <dbReference type="ARBA" id="ARBA00004606"/>
    </source>
</evidence>
<keyword evidence="4 7" id="KW-1133">Transmembrane helix</keyword>
<dbReference type="GO" id="GO:0035269">
    <property type="term" value="P:protein O-linked glycosylation via mannose"/>
    <property type="evidence" value="ECO:0007669"/>
    <property type="project" value="TreeGrafter"/>
</dbReference>
<dbReference type="Proteomes" id="UP000000759">
    <property type="component" value="Chromosome 13"/>
</dbReference>
<evidence type="ECO:0000256" key="5">
    <source>
        <dbReference type="ARBA" id="ARBA00023136"/>
    </source>
</evidence>
<accession>B7G3N3</accession>
<name>B7G3N3_PHATC</name>
<evidence type="ECO:0000313" key="9">
    <source>
        <dbReference type="Proteomes" id="UP000000759"/>
    </source>
</evidence>
<comment type="subcellular location">
    <subcellularLocation>
        <location evidence="1">Membrane</location>
        <topology evidence="1">Single-pass type II membrane protein</topology>
    </subcellularLocation>
</comment>
<evidence type="ECO:0000256" key="4">
    <source>
        <dbReference type="ARBA" id="ARBA00022989"/>
    </source>
</evidence>
<dbReference type="PANTHER" id="PTHR12270:SF52">
    <property type="entry name" value="GLYCOSYLTRANSFERASE-LIKE PROTEIN GNT13-RELATED"/>
    <property type="match status" value="1"/>
</dbReference>
<keyword evidence="9" id="KW-1185">Reference proteome</keyword>